<dbReference type="EMBL" id="JACYTR010000002">
    <property type="protein sequence ID" value="MBD8524403.1"/>
    <property type="molecule type" value="Genomic_DNA"/>
</dbReference>
<dbReference type="PANTHER" id="PTHR10566:SF113">
    <property type="entry name" value="PROTEIN ACTIVITY OF BC1 COMPLEX KINASE 7, CHLOROPLASTIC"/>
    <property type="match status" value="1"/>
</dbReference>
<evidence type="ECO:0000313" key="4">
    <source>
        <dbReference type="EMBL" id="MBD8524403.1"/>
    </source>
</evidence>
<keyword evidence="2" id="KW-0812">Transmembrane</keyword>
<evidence type="ECO:0000256" key="1">
    <source>
        <dbReference type="ARBA" id="ARBA00009670"/>
    </source>
</evidence>
<evidence type="ECO:0000256" key="2">
    <source>
        <dbReference type="SAM" id="Phobius"/>
    </source>
</evidence>
<keyword evidence="4" id="KW-0808">Transferase</keyword>
<sequence>MSRDRSVRWPRSLQIIFAALGFITAWWWWHRRAPEKLPPRLRQSIEHLGTTFIKLAQGLSLRMDMLPAPYREALAELQSRVAPFPGERAKAAVAAAFGQPVEQLFQDFEIKPMAAASIAQIHRATLLDGRRVVVKVRRPGIARQAVNDLRLLRLVVRLASLFWSALRRQRPLELIAELAAQLQGEMDLRQEARNVRRVAAALREQPTLYVPAVIEPMVSAEVLVQEFAPGRPIASYFGTSEGDALAKALFDAYLHQLFVVGAFHADPHPGNLFAREDGRLCLHDFGLIGTLDAQSRQALARMLEAVVFRDPEAALGAAVEMGFVAGVFDRRVLRRGIDEVLAELQGLPLHEWSIAEAMWRIARLGGGDHLRIPRHLLVLLRTLFLLESTLRALNPQFDLVQELLQRRDTLRTALSAPSTVGLAERPMGEQVVRSVRSVPGLLAQWLAQASADDGRPQVSVHLRGLERLESHLERIGNRLVLAVLAMGLYVGGAVLMLHSVGPRLMGLPVAAIAAFIAAVLLTLKLVVAVGRSDGL</sequence>
<gene>
    <name evidence="4" type="ORF">IFO71_01495</name>
</gene>
<dbReference type="PANTHER" id="PTHR10566">
    <property type="entry name" value="CHAPERONE-ACTIVITY OF BC1 COMPLEX CABC1 -RELATED"/>
    <property type="match status" value="1"/>
</dbReference>
<keyword evidence="4" id="KW-0418">Kinase</keyword>
<dbReference type="InterPro" id="IPR011009">
    <property type="entry name" value="Kinase-like_dom_sf"/>
</dbReference>
<comment type="caution">
    <text evidence="4">The sequence shown here is derived from an EMBL/GenBank/DDBJ whole genome shotgun (WGS) entry which is preliminary data.</text>
</comment>
<protein>
    <submittedName>
        <fullName evidence="4">AarF/ABC1/UbiB kinase family protein</fullName>
    </submittedName>
</protein>
<comment type="similarity">
    <text evidence="1">Belongs to the protein kinase superfamily. ADCK protein kinase family.</text>
</comment>
<dbReference type="InterPro" id="IPR050154">
    <property type="entry name" value="UbiB_kinase"/>
</dbReference>
<dbReference type="SUPFAM" id="SSF56112">
    <property type="entry name" value="Protein kinase-like (PK-like)"/>
    <property type="match status" value="1"/>
</dbReference>
<feature type="transmembrane region" description="Helical" evidence="2">
    <location>
        <begin position="509"/>
        <end position="529"/>
    </location>
</feature>
<name>A0AAW3ZE04_9GAMM</name>
<keyword evidence="2" id="KW-1133">Transmembrane helix</keyword>
<dbReference type="Proteomes" id="UP000613768">
    <property type="component" value="Unassembled WGS sequence"/>
</dbReference>
<dbReference type="AlphaFoldDB" id="A0AAW3ZE04"/>
<evidence type="ECO:0000313" key="5">
    <source>
        <dbReference type="Proteomes" id="UP000613768"/>
    </source>
</evidence>
<dbReference type="CDD" id="cd05121">
    <property type="entry name" value="ABC1_ADCK3-like"/>
    <property type="match status" value="1"/>
</dbReference>
<feature type="domain" description="ABC1 atypical kinase-like" evidence="3">
    <location>
        <begin position="77"/>
        <end position="313"/>
    </location>
</feature>
<dbReference type="Pfam" id="PF03109">
    <property type="entry name" value="ABC1"/>
    <property type="match status" value="1"/>
</dbReference>
<organism evidence="4 5">
    <name type="scientific">Pseudomarimonas arenosa</name>
    <dbReference type="NCBI Taxonomy" id="2774145"/>
    <lineage>
        <taxon>Bacteria</taxon>
        <taxon>Pseudomonadati</taxon>
        <taxon>Pseudomonadota</taxon>
        <taxon>Gammaproteobacteria</taxon>
        <taxon>Lysobacterales</taxon>
        <taxon>Lysobacteraceae</taxon>
        <taxon>Pseudomarimonas</taxon>
    </lineage>
</organism>
<feature type="transmembrane region" description="Helical" evidence="2">
    <location>
        <begin position="479"/>
        <end position="497"/>
    </location>
</feature>
<dbReference type="GO" id="GO:0016301">
    <property type="term" value="F:kinase activity"/>
    <property type="evidence" value="ECO:0007669"/>
    <property type="project" value="UniProtKB-KW"/>
</dbReference>
<keyword evidence="5" id="KW-1185">Reference proteome</keyword>
<proteinExistence type="inferred from homology"/>
<dbReference type="InterPro" id="IPR004147">
    <property type="entry name" value="ABC1_dom"/>
</dbReference>
<keyword evidence="2" id="KW-0472">Membrane</keyword>
<feature type="transmembrane region" description="Helical" evidence="2">
    <location>
        <begin position="12"/>
        <end position="29"/>
    </location>
</feature>
<reference evidence="4 5" key="1">
    <citation type="submission" date="2020-09" db="EMBL/GenBank/DDBJ databases">
        <title>Pseudoxanthomonas sp. CAU 1598 isolated from sand of Yaerae Beach.</title>
        <authorList>
            <person name="Kim W."/>
        </authorList>
    </citation>
    <scope>NUCLEOTIDE SEQUENCE [LARGE SCALE GENOMIC DNA]</scope>
    <source>
        <strain evidence="4 5">CAU 1598</strain>
    </source>
</reference>
<evidence type="ECO:0000259" key="3">
    <source>
        <dbReference type="Pfam" id="PF03109"/>
    </source>
</evidence>
<accession>A0AAW3ZE04</accession>